<comment type="caution">
    <text evidence="1">The sequence shown here is derived from an EMBL/GenBank/DDBJ whole genome shotgun (WGS) entry which is preliminary data.</text>
</comment>
<dbReference type="AlphaFoldDB" id="A0AAN9NKF6"/>
<protein>
    <submittedName>
        <fullName evidence="1">Uncharacterized protein</fullName>
    </submittedName>
</protein>
<organism evidence="1 2">
    <name type="scientific">Phaseolus coccineus</name>
    <name type="common">Scarlet runner bean</name>
    <name type="synonym">Phaseolus multiflorus</name>
    <dbReference type="NCBI Taxonomy" id="3886"/>
    <lineage>
        <taxon>Eukaryota</taxon>
        <taxon>Viridiplantae</taxon>
        <taxon>Streptophyta</taxon>
        <taxon>Embryophyta</taxon>
        <taxon>Tracheophyta</taxon>
        <taxon>Spermatophyta</taxon>
        <taxon>Magnoliopsida</taxon>
        <taxon>eudicotyledons</taxon>
        <taxon>Gunneridae</taxon>
        <taxon>Pentapetalae</taxon>
        <taxon>rosids</taxon>
        <taxon>fabids</taxon>
        <taxon>Fabales</taxon>
        <taxon>Fabaceae</taxon>
        <taxon>Papilionoideae</taxon>
        <taxon>50 kb inversion clade</taxon>
        <taxon>NPAAA clade</taxon>
        <taxon>indigoferoid/millettioid clade</taxon>
        <taxon>Phaseoleae</taxon>
        <taxon>Phaseolus</taxon>
    </lineage>
</organism>
<sequence>MRVLAGIGVVAVKKAAAFLSLPQCRDEEVEARKHEQENERAHRLYHLNHSNHNVSRHEAAIFKSSIDIQGMEHA</sequence>
<keyword evidence="2" id="KW-1185">Reference proteome</keyword>
<name>A0AAN9NKF6_PHACN</name>
<dbReference type="EMBL" id="JAYMYR010000003">
    <property type="protein sequence ID" value="KAK7374427.1"/>
    <property type="molecule type" value="Genomic_DNA"/>
</dbReference>
<gene>
    <name evidence="1" type="ORF">VNO80_07857</name>
</gene>
<accession>A0AAN9NKF6</accession>
<proteinExistence type="predicted"/>
<reference evidence="1 2" key="1">
    <citation type="submission" date="2024-01" db="EMBL/GenBank/DDBJ databases">
        <title>The genomes of 5 underutilized Papilionoideae crops provide insights into root nodulation and disease resistanc.</title>
        <authorList>
            <person name="Jiang F."/>
        </authorList>
    </citation>
    <scope>NUCLEOTIDE SEQUENCE [LARGE SCALE GENOMIC DNA]</scope>
    <source>
        <strain evidence="1">JINMINGXINNONG_FW02</strain>
        <tissue evidence="1">Leaves</tissue>
    </source>
</reference>
<dbReference type="Proteomes" id="UP001374584">
    <property type="component" value="Unassembled WGS sequence"/>
</dbReference>
<evidence type="ECO:0000313" key="2">
    <source>
        <dbReference type="Proteomes" id="UP001374584"/>
    </source>
</evidence>
<evidence type="ECO:0000313" key="1">
    <source>
        <dbReference type="EMBL" id="KAK7374427.1"/>
    </source>
</evidence>